<proteinExistence type="predicted"/>
<accession>A0AAV8XXS6</accession>
<dbReference type="PANTHER" id="PTHR41967:SF6">
    <property type="entry name" value="FI19406P1-RELATED"/>
    <property type="match status" value="1"/>
</dbReference>
<feature type="domain" description="DUF4770" evidence="2">
    <location>
        <begin position="218"/>
        <end position="268"/>
    </location>
</feature>
<dbReference type="Proteomes" id="UP001162162">
    <property type="component" value="Unassembled WGS sequence"/>
</dbReference>
<feature type="compositionally biased region" description="Basic residues" evidence="1">
    <location>
        <begin position="1"/>
        <end position="17"/>
    </location>
</feature>
<dbReference type="InterPro" id="IPR031935">
    <property type="entry name" value="DUF4770"/>
</dbReference>
<keyword evidence="4" id="KW-1185">Reference proteome</keyword>
<dbReference type="EMBL" id="JAPWTK010000288">
    <property type="protein sequence ID" value="KAJ8943484.1"/>
    <property type="molecule type" value="Genomic_DNA"/>
</dbReference>
<dbReference type="AlphaFoldDB" id="A0AAV8XXS6"/>
<evidence type="ECO:0000313" key="4">
    <source>
        <dbReference type="Proteomes" id="UP001162162"/>
    </source>
</evidence>
<dbReference type="Pfam" id="PF15994">
    <property type="entry name" value="DUF4770"/>
    <property type="match status" value="1"/>
</dbReference>
<name>A0AAV8XXS6_9CUCU</name>
<protein>
    <recommendedName>
        <fullName evidence="2">DUF4770 domain-containing protein</fullName>
    </recommendedName>
</protein>
<gene>
    <name evidence="3" type="ORF">NQ318_006337</name>
</gene>
<evidence type="ECO:0000256" key="1">
    <source>
        <dbReference type="SAM" id="MobiDB-lite"/>
    </source>
</evidence>
<feature type="non-terminal residue" evidence="3">
    <location>
        <position position="322"/>
    </location>
</feature>
<sequence length="322" mass="37168">MATSKRKAAGGKSRKRPPPNVDLLEQYSPYRVAKILATSTKKKEDPFESLIPKDGTCLDYNVSETFLRMDAGDTKINVRETIATYVPAPPEMIEANKMKQEQRTKHGRGVPPQWVFADEIWLQKQNEMQEVHKRGLKKIRRGVHHRILSMVGPDWFQELSPKQMRTVGQLEACILKDIKDGTIINTQENVGNLGLVLRPNHNFVTLALRLCCKCPVEFLLILYQLIDPNRSQYSLNDRLLLSAVVHLTMTKTLRELHVRMPSPPKPEKVPVKPPKRPKEKMYISPYLKPYTFKPTPRKYTGIYENTHVQYPESSYFAYRESL</sequence>
<evidence type="ECO:0000259" key="2">
    <source>
        <dbReference type="Pfam" id="PF15994"/>
    </source>
</evidence>
<feature type="region of interest" description="Disordered" evidence="1">
    <location>
        <begin position="1"/>
        <end position="23"/>
    </location>
</feature>
<dbReference type="PANTHER" id="PTHR41967">
    <property type="entry name" value="FI19406P1-RELATED"/>
    <property type="match status" value="1"/>
</dbReference>
<organism evidence="3 4">
    <name type="scientific">Aromia moschata</name>
    <dbReference type="NCBI Taxonomy" id="1265417"/>
    <lineage>
        <taxon>Eukaryota</taxon>
        <taxon>Metazoa</taxon>
        <taxon>Ecdysozoa</taxon>
        <taxon>Arthropoda</taxon>
        <taxon>Hexapoda</taxon>
        <taxon>Insecta</taxon>
        <taxon>Pterygota</taxon>
        <taxon>Neoptera</taxon>
        <taxon>Endopterygota</taxon>
        <taxon>Coleoptera</taxon>
        <taxon>Polyphaga</taxon>
        <taxon>Cucujiformia</taxon>
        <taxon>Chrysomeloidea</taxon>
        <taxon>Cerambycidae</taxon>
        <taxon>Cerambycinae</taxon>
        <taxon>Callichromatini</taxon>
        <taxon>Aromia</taxon>
    </lineage>
</organism>
<comment type="caution">
    <text evidence="3">The sequence shown here is derived from an EMBL/GenBank/DDBJ whole genome shotgun (WGS) entry which is preliminary data.</text>
</comment>
<evidence type="ECO:0000313" key="3">
    <source>
        <dbReference type="EMBL" id="KAJ8943484.1"/>
    </source>
</evidence>
<reference evidence="3" key="1">
    <citation type="journal article" date="2023" name="Insect Mol. Biol.">
        <title>Genome sequencing provides insights into the evolution of gene families encoding plant cell wall-degrading enzymes in longhorned beetles.</title>
        <authorList>
            <person name="Shin N.R."/>
            <person name="Okamura Y."/>
            <person name="Kirsch R."/>
            <person name="Pauchet Y."/>
        </authorList>
    </citation>
    <scope>NUCLEOTIDE SEQUENCE</scope>
    <source>
        <strain evidence="3">AMC_N1</strain>
    </source>
</reference>